<keyword evidence="4" id="KW-1185">Reference proteome</keyword>
<keyword evidence="1" id="KW-1133">Transmembrane helix</keyword>
<dbReference type="EMBL" id="JAVDXU010000006">
    <property type="protein sequence ID" value="MDR7272836.1"/>
    <property type="molecule type" value="Genomic_DNA"/>
</dbReference>
<feature type="domain" description="PLD phosphodiesterase" evidence="2">
    <location>
        <begin position="165"/>
        <end position="192"/>
    </location>
</feature>
<feature type="transmembrane region" description="Helical" evidence="1">
    <location>
        <begin position="6"/>
        <end position="27"/>
    </location>
</feature>
<dbReference type="InterPro" id="IPR001736">
    <property type="entry name" value="PLipase_D/transphosphatidylase"/>
</dbReference>
<sequence>MLKGTMASYLAVALATTVLTLLGVLVYQNLASREKKIEQQLPKLYETDDAEFRRALGALLGPQIVEGNQVETLLNGDEIFPAMLAAIRSARTTITFETYIYWSGSIGREFVEVLTERARAGVKVHVLLDWVGSMKMDAALVEAMKAGGVDCQRFHEPRFANWGQLNNRTHRKLLVVDGRLGFTGGVGIADQWRGRARDKTEWRDTHYRVQGPVVAQMQSVFLDNWMRATGKVLHGEDYFPALKAAGPYAAQMFSSSPSGGSESMQLMYLLAITAARRSIDLANSYFVPDGLTIRTLIDAARRGVKIRVVTPSERIDSEVVRLASRSDWGPMLEAGIEFAEYQPTMFHVKGIVVDGVFSSVGSTNFDNRSFRLNDEANLNVLSPDFGRIQQQVFEADWAKARRITLDDWRHRPWTEKLLERVAKTLHTQL</sequence>
<dbReference type="EC" id="2.7.8.-" evidence="3"/>
<reference evidence="3 4" key="1">
    <citation type="submission" date="2023-07" db="EMBL/GenBank/DDBJ databases">
        <title>Sorghum-associated microbial communities from plants grown in Nebraska, USA.</title>
        <authorList>
            <person name="Schachtman D."/>
        </authorList>
    </citation>
    <scope>NUCLEOTIDE SEQUENCE [LARGE SCALE GENOMIC DNA]</scope>
    <source>
        <strain evidence="3 4">BE314</strain>
    </source>
</reference>
<accession>A0ABU1YVE2</accession>
<keyword evidence="3" id="KW-0808">Transferase</keyword>
<dbReference type="PANTHER" id="PTHR21248:SF22">
    <property type="entry name" value="PHOSPHOLIPASE D"/>
    <property type="match status" value="1"/>
</dbReference>
<dbReference type="SMART" id="SM00155">
    <property type="entry name" value="PLDc"/>
    <property type="match status" value="2"/>
</dbReference>
<dbReference type="PROSITE" id="PS50035">
    <property type="entry name" value="PLD"/>
    <property type="match status" value="2"/>
</dbReference>
<dbReference type="CDD" id="cd09110">
    <property type="entry name" value="PLDc_CLS_1"/>
    <property type="match status" value="1"/>
</dbReference>
<dbReference type="Gene3D" id="3.30.870.10">
    <property type="entry name" value="Endonuclease Chain A"/>
    <property type="match status" value="2"/>
</dbReference>
<proteinExistence type="predicted"/>
<dbReference type="Pfam" id="PF13091">
    <property type="entry name" value="PLDc_2"/>
    <property type="match status" value="2"/>
</dbReference>
<feature type="domain" description="PLD phosphodiesterase" evidence="2">
    <location>
        <begin position="342"/>
        <end position="369"/>
    </location>
</feature>
<gene>
    <name evidence="3" type="ORF">J2X20_005521</name>
</gene>
<organism evidence="3 4">
    <name type="scientific">Roseateles saccharophilus</name>
    <name type="common">Pseudomonas saccharophila</name>
    <dbReference type="NCBI Taxonomy" id="304"/>
    <lineage>
        <taxon>Bacteria</taxon>
        <taxon>Pseudomonadati</taxon>
        <taxon>Pseudomonadota</taxon>
        <taxon>Betaproteobacteria</taxon>
        <taxon>Burkholderiales</taxon>
        <taxon>Sphaerotilaceae</taxon>
        <taxon>Roseateles</taxon>
    </lineage>
</organism>
<evidence type="ECO:0000313" key="3">
    <source>
        <dbReference type="EMBL" id="MDR7272836.1"/>
    </source>
</evidence>
<evidence type="ECO:0000256" key="1">
    <source>
        <dbReference type="SAM" id="Phobius"/>
    </source>
</evidence>
<dbReference type="SUPFAM" id="SSF56024">
    <property type="entry name" value="Phospholipase D/nuclease"/>
    <property type="match status" value="2"/>
</dbReference>
<dbReference type="InterPro" id="IPR025202">
    <property type="entry name" value="PLD-like_dom"/>
</dbReference>
<comment type="caution">
    <text evidence="3">The sequence shown here is derived from an EMBL/GenBank/DDBJ whole genome shotgun (WGS) entry which is preliminary data.</text>
</comment>
<keyword evidence="1" id="KW-0472">Membrane</keyword>
<keyword evidence="1" id="KW-0812">Transmembrane</keyword>
<dbReference type="Proteomes" id="UP001180453">
    <property type="component" value="Unassembled WGS sequence"/>
</dbReference>
<dbReference type="RefSeq" id="WP_310272594.1">
    <property type="nucleotide sequence ID" value="NZ_JAVDXU010000006.1"/>
</dbReference>
<dbReference type="PANTHER" id="PTHR21248">
    <property type="entry name" value="CARDIOLIPIN SYNTHASE"/>
    <property type="match status" value="1"/>
</dbReference>
<evidence type="ECO:0000313" key="4">
    <source>
        <dbReference type="Proteomes" id="UP001180453"/>
    </source>
</evidence>
<dbReference type="GO" id="GO:0016740">
    <property type="term" value="F:transferase activity"/>
    <property type="evidence" value="ECO:0007669"/>
    <property type="project" value="UniProtKB-KW"/>
</dbReference>
<name>A0ABU1YVE2_ROSSA</name>
<evidence type="ECO:0000259" key="2">
    <source>
        <dbReference type="PROSITE" id="PS50035"/>
    </source>
</evidence>
<dbReference type="CDD" id="cd09159">
    <property type="entry name" value="PLDc_ybhO_like_2"/>
    <property type="match status" value="1"/>
</dbReference>
<protein>
    <submittedName>
        <fullName evidence="3">Cardiolipin synthase</fullName>
        <ecNumber evidence="3">2.7.8.-</ecNumber>
    </submittedName>
</protein>